<keyword evidence="2" id="KW-1185">Reference proteome</keyword>
<protein>
    <submittedName>
        <fullName evidence="1">Uncharacterized protein</fullName>
    </submittedName>
</protein>
<proteinExistence type="predicted"/>
<dbReference type="AlphaFoldDB" id="A0A1M6MHN6"/>
<reference evidence="1 2" key="1">
    <citation type="submission" date="2016-11" db="EMBL/GenBank/DDBJ databases">
        <authorList>
            <person name="Jaros S."/>
            <person name="Januszkiewicz K."/>
            <person name="Wedrychowicz H."/>
        </authorList>
    </citation>
    <scope>NUCLEOTIDE SEQUENCE [LARGE SCALE GENOMIC DNA]</scope>
    <source>
        <strain evidence="1 2">DSM 27063</strain>
    </source>
</reference>
<dbReference type="Proteomes" id="UP000184050">
    <property type="component" value="Unassembled WGS sequence"/>
</dbReference>
<dbReference type="EMBL" id="FQZE01000033">
    <property type="protein sequence ID" value="SHJ82820.1"/>
    <property type="molecule type" value="Genomic_DNA"/>
</dbReference>
<evidence type="ECO:0000313" key="1">
    <source>
        <dbReference type="EMBL" id="SHJ82820.1"/>
    </source>
</evidence>
<dbReference type="RefSeq" id="WP_073172485.1">
    <property type="nucleotide sequence ID" value="NZ_FQZE01000033.1"/>
</dbReference>
<accession>A0A1M6MHN6</accession>
<dbReference type="OrthoDB" id="8480302at2"/>
<evidence type="ECO:0000313" key="2">
    <source>
        <dbReference type="Proteomes" id="UP000184050"/>
    </source>
</evidence>
<sequence length="65" mass="7339">MSYITVKKADNLKDLEELKRRLEAIGVNCRIKKEKPNQVTNAVPSPLAELQVAESDMRKAKDILS</sequence>
<name>A0A1M6MHN6_9BACT</name>
<organism evidence="1 2">
    <name type="scientific">Tangfeifania diversioriginum</name>
    <dbReference type="NCBI Taxonomy" id="1168035"/>
    <lineage>
        <taxon>Bacteria</taxon>
        <taxon>Pseudomonadati</taxon>
        <taxon>Bacteroidota</taxon>
        <taxon>Bacteroidia</taxon>
        <taxon>Marinilabiliales</taxon>
        <taxon>Prolixibacteraceae</taxon>
        <taxon>Tangfeifania</taxon>
    </lineage>
</organism>
<gene>
    <name evidence="1" type="ORF">SAMN05444280_1335</name>
</gene>
<dbReference type="STRING" id="1168035.SAMN05444280_1335"/>